<organism evidence="2 3">
    <name type="scientific">Streblomastix strix</name>
    <dbReference type="NCBI Taxonomy" id="222440"/>
    <lineage>
        <taxon>Eukaryota</taxon>
        <taxon>Metamonada</taxon>
        <taxon>Preaxostyla</taxon>
        <taxon>Oxymonadida</taxon>
        <taxon>Streblomastigidae</taxon>
        <taxon>Streblomastix</taxon>
    </lineage>
</organism>
<dbReference type="InterPro" id="IPR029058">
    <property type="entry name" value="AB_hydrolase_fold"/>
</dbReference>
<gene>
    <name evidence="2" type="ORF">EZS28_003788</name>
</gene>
<dbReference type="Proteomes" id="UP000324800">
    <property type="component" value="Unassembled WGS sequence"/>
</dbReference>
<evidence type="ECO:0000313" key="2">
    <source>
        <dbReference type="EMBL" id="KAA6400677.1"/>
    </source>
</evidence>
<dbReference type="GO" id="GO:0008374">
    <property type="term" value="F:O-acyltransferase activity"/>
    <property type="evidence" value="ECO:0007669"/>
    <property type="project" value="InterPro"/>
</dbReference>
<dbReference type="OrthoDB" id="190846at2759"/>
<accession>A0A5J4X060</accession>
<dbReference type="EMBL" id="SNRW01000522">
    <property type="protein sequence ID" value="KAA6400677.1"/>
    <property type="molecule type" value="Genomic_DNA"/>
</dbReference>
<comment type="caution">
    <text evidence="2">The sequence shown here is derived from an EMBL/GenBank/DDBJ whole genome shotgun (WGS) entry which is preliminary data.</text>
</comment>
<evidence type="ECO:0000256" key="1">
    <source>
        <dbReference type="SAM" id="SignalP"/>
    </source>
</evidence>
<dbReference type="Gene3D" id="3.40.50.1820">
    <property type="entry name" value="alpha/beta hydrolase"/>
    <property type="match status" value="1"/>
</dbReference>
<dbReference type="PANTHER" id="PTHR11440">
    <property type="entry name" value="LECITHIN-CHOLESTEROL ACYLTRANSFERASE-RELATED"/>
    <property type="match status" value="1"/>
</dbReference>
<keyword evidence="2" id="KW-0012">Acyltransferase</keyword>
<keyword evidence="1" id="KW-0732">Signal</keyword>
<dbReference type="InterPro" id="IPR003386">
    <property type="entry name" value="LACT/PDAT_acylTrfase"/>
</dbReference>
<keyword evidence="2" id="KW-0808">Transferase</keyword>
<proteinExistence type="predicted"/>
<feature type="signal peptide" evidence="1">
    <location>
        <begin position="1"/>
        <end position="15"/>
    </location>
</feature>
<dbReference type="AlphaFoldDB" id="A0A5J4X060"/>
<sequence>MLALLVVLSFDLLSGLEESQLFGISLDSYVQEEEQPAVERRNSVNPVVLFPGLGGSQLEYKNKNKSKSSYDTLWIAFWRMIDGDLSYQRDLQVNYNGSTNMFSSQPDLDVRPVDFGGVGGVSYIVHGLTDKAIYYAILIDNLKKAGYVVGQNIFGAPYDFRIMSPQQLSKNGVFEQVKKLIEKAYVMNGNKRVHLIGHSQGCSFIHYFLTSYISSIAWTNQYIASMNLVSPNLGGAPMALAFAAGPRKWAVPTLSAEQTHNIVKYFAGLYWMLPNENSFKSQTSNKEHNLEIQSDDVSAIVATVEIVSQKNDNNENNKETTSTVYPISVKNITWMFDTTGRENQAEAVRQMQTIINEPPYGLNKL</sequence>
<name>A0A5J4X060_9EUKA</name>
<evidence type="ECO:0000313" key="3">
    <source>
        <dbReference type="Proteomes" id="UP000324800"/>
    </source>
</evidence>
<protein>
    <submittedName>
        <fullName evidence="2">Putative Lecithin:cholesterol acyltransferase family protein</fullName>
    </submittedName>
</protein>
<feature type="chain" id="PRO_5023886527" evidence="1">
    <location>
        <begin position="16"/>
        <end position="365"/>
    </location>
</feature>
<reference evidence="2 3" key="1">
    <citation type="submission" date="2019-03" db="EMBL/GenBank/DDBJ databases">
        <title>Single cell metagenomics reveals metabolic interactions within the superorganism composed of flagellate Streblomastix strix and complex community of Bacteroidetes bacteria on its surface.</title>
        <authorList>
            <person name="Treitli S.C."/>
            <person name="Kolisko M."/>
            <person name="Husnik F."/>
            <person name="Keeling P."/>
            <person name="Hampl V."/>
        </authorList>
    </citation>
    <scope>NUCLEOTIDE SEQUENCE [LARGE SCALE GENOMIC DNA]</scope>
    <source>
        <strain evidence="2">ST1C</strain>
    </source>
</reference>
<dbReference type="GO" id="GO:0006629">
    <property type="term" value="P:lipid metabolic process"/>
    <property type="evidence" value="ECO:0007669"/>
    <property type="project" value="InterPro"/>
</dbReference>
<dbReference type="Pfam" id="PF02450">
    <property type="entry name" value="LCAT"/>
    <property type="match status" value="1"/>
</dbReference>
<dbReference type="SUPFAM" id="SSF53474">
    <property type="entry name" value="alpha/beta-Hydrolases"/>
    <property type="match status" value="1"/>
</dbReference>